<feature type="non-terminal residue" evidence="2">
    <location>
        <position position="258"/>
    </location>
</feature>
<dbReference type="PROSITE" id="PS50994">
    <property type="entry name" value="INTEGRASE"/>
    <property type="match status" value="1"/>
</dbReference>
<evidence type="ECO:0000313" key="2">
    <source>
        <dbReference type="EMBL" id="GAG13223.1"/>
    </source>
</evidence>
<sequence length="258" mass="28105">MVPEVAVSKIQKTLPIGGAATEAGTFDELQRSILSEGSVPFASTGDVFQSDISRVLLSVDDVSGGSVTQLALVGGKNYYNIEGLSLNNAMAPTAKNPYINAMLTGKITLAEPHGFKWAEDVRRISNKIGYSGLAPGRILWRLDIFFSGYNQDTGEWIPFIQMDARTRKTRVLTYYINITTVEAKIANTGTTYDMSIVPSGHSAYRPNELVVDAGAMFTGSQAQTQTFGGFLERVSQALNKAVSDRTNGQVKRRFEFKA</sequence>
<comment type="caution">
    <text evidence="2">The sequence shown here is derived from an EMBL/GenBank/DDBJ whole genome shotgun (WGS) entry which is preliminary data.</text>
</comment>
<gene>
    <name evidence="2" type="ORF">S01H1_35731</name>
</gene>
<name>X0VL48_9ZZZZ</name>
<reference evidence="2" key="1">
    <citation type="journal article" date="2014" name="Front. Microbiol.">
        <title>High frequency of phylogenetically diverse reductive dehalogenase-homologous genes in deep subseafloor sedimentary metagenomes.</title>
        <authorList>
            <person name="Kawai M."/>
            <person name="Futagami T."/>
            <person name="Toyoda A."/>
            <person name="Takaki Y."/>
            <person name="Nishi S."/>
            <person name="Hori S."/>
            <person name="Arai W."/>
            <person name="Tsubouchi T."/>
            <person name="Morono Y."/>
            <person name="Uchiyama I."/>
            <person name="Ito T."/>
            <person name="Fujiyama A."/>
            <person name="Inagaki F."/>
            <person name="Takami H."/>
        </authorList>
    </citation>
    <scope>NUCLEOTIDE SEQUENCE</scope>
    <source>
        <strain evidence="2">Expedition CK06-06</strain>
    </source>
</reference>
<dbReference type="GO" id="GO:0015074">
    <property type="term" value="P:DNA integration"/>
    <property type="evidence" value="ECO:0007669"/>
    <property type="project" value="InterPro"/>
</dbReference>
<organism evidence="2">
    <name type="scientific">marine sediment metagenome</name>
    <dbReference type="NCBI Taxonomy" id="412755"/>
    <lineage>
        <taxon>unclassified sequences</taxon>
        <taxon>metagenomes</taxon>
        <taxon>ecological metagenomes</taxon>
    </lineage>
</organism>
<dbReference type="EMBL" id="BARS01022339">
    <property type="protein sequence ID" value="GAG13223.1"/>
    <property type="molecule type" value="Genomic_DNA"/>
</dbReference>
<accession>X0VL48</accession>
<dbReference type="AlphaFoldDB" id="X0VL48"/>
<proteinExistence type="predicted"/>
<protein>
    <recommendedName>
        <fullName evidence="1">Integrase catalytic domain-containing protein</fullName>
    </recommendedName>
</protein>
<feature type="domain" description="Integrase catalytic" evidence="1">
    <location>
        <begin position="131"/>
        <end position="258"/>
    </location>
</feature>
<dbReference type="InterPro" id="IPR001584">
    <property type="entry name" value="Integrase_cat-core"/>
</dbReference>
<evidence type="ECO:0000259" key="1">
    <source>
        <dbReference type="PROSITE" id="PS50994"/>
    </source>
</evidence>